<dbReference type="InterPro" id="IPR024983">
    <property type="entry name" value="CHAT_dom"/>
</dbReference>
<evidence type="ECO:0000259" key="2">
    <source>
        <dbReference type="Pfam" id="PF12770"/>
    </source>
</evidence>
<dbReference type="EMBL" id="JAVRFH010000030">
    <property type="protein sequence ID" value="MDT0613623.1"/>
    <property type="molecule type" value="Genomic_DNA"/>
</dbReference>
<proteinExistence type="predicted"/>
<evidence type="ECO:0000313" key="4">
    <source>
        <dbReference type="Proteomes" id="UP001180724"/>
    </source>
</evidence>
<accession>A0ABU3AUM8</accession>
<comment type="caution">
    <text evidence="3">The sequence shown here is derived from an EMBL/GenBank/DDBJ whole genome shotgun (WGS) entry which is preliminary data.</text>
</comment>
<gene>
    <name evidence="3" type="ORF">RM812_25865</name>
</gene>
<evidence type="ECO:0000256" key="1">
    <source>
        <dbReference type="SAM" id="MobiDB-lite"/>
    </source>
</evidence>
<protein>
    <submittedName>
        <fullName evidence="3">CHAT domain-containing protein</fullName>
    </submittedName>
</protein>
<reference evidence="3" key="1">
    <citation type="submission" date="2024-05" db="EMBL/GenBank/DDBJ databases">
        <title>30 novel species of actinomycetes from the DSMZ collection.</title>
        <authorList>
            <person name="Nouioui I."/>
        </authorList>
    </citation>
    <scope>NUCLEOTIDE SEQUENCE</scope>
    <source>
        <strain evidence="3">DSM 40712</strain>
    </source>
</reference>
<feature type="domain" description="CHAT" evidence="2">
    <location>
        <begin position="669"/>
        <end position="956"/>
    </location>
</feature>
<dbReference type="RefSeq" id="WP_311576546.1">
    <property type="nucleotide sequence ID" value="NZ_JAVRFH010000030.1"/>
</dbReference>
<evidence type="ECO:0000313" key="3">
    <source>
        <dbReference type="EMBL" id="MDT0613623.1"/>
    </source>
</evidence>
<keyword evidence="4" id="KW-1185">Reference proteome</keyword>
<organism evidence="3 4">
    <name type="scientific">Streptomyces lancefieldiae</name>
    <dbReference type="NCBI Taxonomy" id="3075520"/>
    <lineage>
        <taxon>Bacteria</taxon>
        <taxon>Bacillati</taxon>
        <taxon>Actinomycetota</taxon>
        <taxon>Actinomycetes</taxon>
        <taxon>Kitasatosporales</taxon>
        <taxon>Streptomycetaceae</taxon>
        <taxon>Streptomyces</taxon>
    </lineage>
</organism>
<sequence length="957" mass="103331">MAYPPYDLHALMYELKEAAGGGTVDSRDLSRLTTLVLDRLGCATGREAFDRLYTDWRELPRGTVMSGLRAGHILAMLPMLRFDQTISDPQREEELRREAAEFGPAEDNWQGVIATMGASSGLQHMDDPAQMEDEIARLEKARVLLPPGSPQREALEYHHAGLRAHLAQLTGGEDDFDSAVEDLARLSDSSLFSDEQRVAAAGQLAMFRIHQAARREDEDALAEQIRVLESVLDRFPPGHMDALGLQAHLANARTALELLRARRTGRMPSADAHPAPASPEEVRRQIAALPRDAQIDRLSALGNTRAGQAMMARDYQGALDAQRMLEDALDLLDDPDDVRWIRSAFTLGTSHCSLGVMSVAPHPRRLHHLDQGISWLRHTWRLAAGPEHPSWGWTGSILADAHRFRGDAAHLYDPSAKRPHHDEARRIGLESLKAAAWTVLLQSGTVHAAETARRAGQEAVSVARWCLADGAHTDAVRALDAGRGLTLHAATVAATVPDMLAALGQDDLAHEWRRAGVVAAPGPEGNPAVGAPPPHSGPNSRLRRRVLRALAASPLRRRLLDAPSTEEIAGALRTLGATALVYLVPAAEEQPGLKDQVFFGRRPEPGRALVVTADGATRVVELPRLTVSAGPLAAYRAVGTPGRDAGGPPLPDTPSGSTARPDDSRAALERLCDWAGEAVMEKLLGELPRGYGRAPSVIMVPMAALGAVPWHAARLPNGRRACQLADISYLPSARLLCEVAARPAAATRQALVIGNPTRDLHHAGEEAEAIHRTFHPDGELLGPGTATPAAVTDWLGRQRGGLLHLACHGVVRQGERHSAHLALSGGNLAAEVLTEGVARYRHLNLVVLAACRTNVSGHGYDEAYSLSTAFLVAGARSVIGSLWPVPDEATSLLMYMTHHFMHRDGLPPGRALRSAQLWMLDDLRTPPPGMPAHLRARVGRIRGDDLTAWAGFTHLGW</sequence>
<dbReference type="Pfam" id="PF12770">
    <property type="entry name" value="CHAT"/>
    <property type="match status" value="1"/>
</dbReference>
<name>A0ABU3AUM8_9ACTN</name>
<dbReference type="Proteomes" id="UP001180724">
    <property type="component" value="Unassembled WGS sequence"/>
</dbReference>
<feature type="region of interest" description="Disordered" evidence="1">
    <location>
        <begin position="638"/>
        <end position="663"/>
    </location>
</feature>